<dbReference type="EMBL" id="JAMQGP010000006">
    <property type="protein sequence ID" value="MCM2680445.1"/>
    <property type="molecule type" value="Genomic_DNA"/>
</dbReference>
<keyword evidence="1" id="KW-0535">Nitrogen fixation</keyword>
<dbReference type="Proteomes" id="UP001165393">
    <property type="component" value="Unassembled WGS sequence"/>
</dbReference>
<dbReference type="PANTHER" id="PTHR33937:SF1">
    <property type="entry name" value="IRON-MOLIBDENUM COFACTOR PROCESSING PROTEIN"/>
    <property type="match status" value="1"/>
</dbReference>
<keyword evidence="4" id="KW-1185">Reference proteome</keyword>
<dbReference type="AlphaFoldDB" id="A0AA41W796"/>
<dbReference type="Pfam" id="PF02579">
    <property type="entry name" value="Nitro_FeMo-Co"/>
    <property type="match status" value="1"/>
</dbReference>
<evidence type="ECO:0000256" key="1">
    <source>
        <dbReference type="ARBA" id="ARBA00023231"/>
    </source>
</evidence>
<accession>A0AA41W796</accession>
<gene>
    <name evidence="3" type="ORF">NAF29_12305</name>
</gene>
<dbReference type="Gene3D" id="3.30.420.130">
    <property type="entry name" value="Dinitrogenase iron-molybdenum cofactor biosynthesis domain"/>
    <property type="match status" value="1"/>
</dbReference>
<dbReference type="InterPro" id="IPR036105">
    <property type="entry name" value="DiNase_FeMo-co_biosyn_sf"/>
</dbReference>
<name>A0AA41W796_9GAMM</name>
<protein>
    <recommendedName>
        <fullName evidence="2">Dinitrogenase iron-molybdenum cofactor biosynthesis domain-containing protein</fullName>
    </recommendedName>
</protein>
<dbReference type="SUPFAM" id="SSF53146">
    <property type="entry name" value="Nitrogenase accessory factor-like"/>
    <property type="match status" value="1"/>
</dbReference>
<feature type="domain" description="Dinitrogenase iron-molybdenum cofactor biosynthesis" evidence="2">
    <location>
        <begin position="28"/>
        <end position="120"/>
    </location>
</feature>
<dbReference type="InterPro" id="IPR051840">
    <property type="entry name" value="NifX/NifY_domain"/>
</dbReference>
<comment type="caution">
    <text evidence="3">The sequence shown here is derived from an EMBL/GenBank/DDBJ whole genome shotgun (WGS) entry which is preliminary data.</text>
</comment>
<dbReference type="RefSeq" id="WP_251261883.1">
    <property type="nucleotide sequence ID" value="NZ_JAMQGP010000006.1"/>
</dbReference>
<evidence type="ECO:0000313" key="4">
    <source>
        <dbReference type="Proteomes" id="UP001165393"/>
    </source>
</evidence>
<sequence length="148" mass="16333">MNSTHQLSLVYSPEQQAVITAAFASSDRQTVDQHFGNATQFLVYSLIKNDWQLLQILRLESPHGGHSENKINQRIALLKDTNRVVCNAVGGSAMRSLMRAGITPLTVPNGVSIQPILVELKSQAALVKPAKSQLNRAERLASMLDEKW</sequence>
<proteinExistence type="predicted"/>
<dbReference type="InterPro" id="IPR003731">
    <property type="entry name" value="Di-Nase_FeMo-co_biosynth"/>
</dbReference>
<organism evidence="3 4">
    <name type="scientific">Echinimonas agarilytica</name>
    <dbReference type="NCBI Taxonomy" id="1215918"/>
    <lineage>
        <taxon>Bacteria</taxon>
        <taxon>Pseudomonadati</taxon>
        <taxon>Pseudomonadota</taxon>
        <taxon>Gammaproteobacteria</taxon>
        <taxon>Alteromonadales</taxon>
        <taxon>Echinimonadaceae</taxon>
        <taxon>Echinimonas</taxon>
    </lineage>
</organism>
<evidence type="ECO:0000313" key="3">
    <source>
        <dbReference type="EMBL" id="MCM2680445.1"/>
    </source>
</evidence>
<reference evidence="3 4" key="1">
    <citation type="journal article" date="2013" name="Antonie Van Leeuwenhoek">
        <title>Echinimonas agarilytica gen. nov., sp. nov., a new gammaproteobacterium isolated from the sea urchin Strongylocentrotus intermedius.</title>
        <authorList>
            <person name="Nedashkovskaya O.I."/>
            <person name="Stenkova A.M."/>
            <person name="Zhukova N.V."/>
            <person name="Van Trappen S."/>
            <person name="Lee J.S."/>
            <person name="Kim S.B."/>
        </authorList>
    </citation>
    <scope>NUCLEOTIDE SEQUENCE [LARGE SCALE GENOMIC DNA]</scope>
    <source>
        <strain evidence="3 4">KMM 6351</strain>
    </source>
</reference>
<dbReference type="PANTHER" id="PTHR33937">
    <property type="entry name" value="IRON-MOLYBDENUM PROTEIN-RELATED-RELATED"/>
    <property type="match status" value="1"/>
</dbReference>
<evidence type="ECO:0000259" key="2">
    <source>
        <dbReference type="Pfam" id="PF02579"/>
    </source>
</evidence>